<dbReference type="PANTHER" id="PTHR43030">
    <property type="entry name" value="PHOSPHOENOLPYRUVATE SYNTHASE"/>
    <property type="match status" value="1"/>
</dbReference>
<evidence type="ECO:0000256" key="15">
    <source>
        <dbReference type="PIRNR" id="PIRNR000854"/>
    </source>
</evidence>
<sequence>MRESIVLPLEAAGMKHIALVGGKSASLGEMITNLSKAGVAVPSGFAITTKAYYDFIKDSGLEQFIREQIATIDFNDLITLRRAGQKIRQAVSSTRFPQNLSIEIIAAYNALSLKYGQEQTDVAVRSSATAEDLPDASFAGQQETFLNVRGPAALIDAVRNCFASLFTDRAISYRENFGFDHFSIGLSVCVQKMVRSDLGSAGVAFSLDTESGFKDVVVINGSFGLGEMVVQGAVSPDEFIVFKPCMQPGYTPIIEKKPGIKDKMMVYGESSDERTRIIPVEKIHQQQFCLSDTQIMQLTKWVICIEEYYTAQKSRWCPMDVEWALDGLTNELFIVQARPETIHSRKNHTLITTHTMSTTTATKQLLKGIAVGDKIAAGKVNILFSLDNRLTEGNEFKPGDVLVTDMTDPDWEPIMKMAAAIVTNKGGRTCHAAIVAREMGIPAIVGCGDATEKLNVGQEITVNCAEGSEGIIYEGILPFQEEQLDLTTLPDINTPLMLNVGSPSMAFQFTHLPNKGVGLAREEFIINNYIKVHPLALLKHRELNDPALSAKIAVLIHGHANEEDYFVSKLAYGIGKIAASFYPEKVIVRFSDFKSNEYFNLLGGKYFEPSEENPMLGWRGASRYYSEQYKPAFALECKAIKKVRQEMGLKNVVVMIPFCRTVEELQLVLAVMNEYGLKRGEEGLEVYLMAELPSNIMMAEEFSAFIDGFSIGSNDLTQLTLGLDRDSALVANIYDERNPAVLRMIAHLIKVAKQQKVKVGICGQGPSDFPEFTRFLVEQGIDSISVTPDAVIKTVKAIHEAEQKILTSRLLPAEA</sequence>
<dbReference type="InterPro" id="IPR040442">
    <property type="entry name" value="Pyrv_kinase-like_dom_sf"/>
</dbReference>
<evidence type="ECO:0000256" key="14">
    <source>
        <dbReference type="ARBA" id="ARBA00047700"/>
    </source>
</evidence>
<dbReference type="InterPro" id="IPR002192">
    <property type="entry name" value="PPDK_AMP/ATP-bd"/>
</dbReference>
<gene>
    <name evidence="19" type="ORF">CLV51_106165</name>
</gene>
<evidence type="ECO:0000259" key="18">
    <source>
        <dbReference type="Pfam" id="PF02896"/>
    </source>
</evidence>
<dbReference type="PROSITE" id="PS00370">
    <property type="entry name" value="PEP_ENZYMES_PHOS_SITE"/>
    <property type="match status" value="1"/>
</dbReference>
<comment type="similarity">
    <text evidence="4 15">Belongs to the PEP-utilizing enzyme family.</text>
</comment>
<dbReference type="SUPFAM" id="SSF51621">
    <property type="entry name" value="Phosphoenolpyruvate/pyruvate domain"/>
    <property type="match status" value="1"/>
</dbReference>
<keyword evidence="11 15" id="KW-0067">ATP-binding</keyword>
<dbReference type="GO" id="GO:0005524">
    <property type="term" value="F:ATP binding"/>
    <property type="evidence" value="ECO:0007669"/>
    <property type="project" value="UniProtKB-KW"/>
</dbReference>
<dbReference type="Pfam" id="PF02896">
    <property type="entry name" value="PEP-utilizers_C"/>
    <property type="match status" value="1"/>
</dbReference>
<name>A0A2P8HDJ7_CHINA</name>
<dbReference type="PROSITE" id="PS00742">
    <property type="entry name" value="PEP_ENZYMES_2"/>
    <property type="match status" value="1"/>
</dbReference>
<evidence type="ECO:0000256" key="5">
    <source>
        <dbReference type="ARBA" id="ARBA00011996"/>
    </source>
</evidence>
<dbReference type="InterPro" id="IPR036637">
    <property type="entry name" value="Phosphohistidine_dom_sf"/>
</dbReference>
<proteinExistence type="inferred from homology"/>
<evidence type="ECO:0000256" key="10">
    <source>
        <dbReference type="ARBA" id="ARBA00022777"/>
    </source>
</evidence>
<keyword evidence="12 15" id="KW-0460">Magnesium</keyword>
<dbReference type="AlphaFoldDB" id="A0A2P8HDJ7"/>
<dbReference type="EC" id="2.7.9.2" evidence="5 15"/>
<comment type="cofactor">
    <cofactor evidence="1 15">
        <name>Mg(2+)</name>
        <dbReference type="ChEBI" id="CHEBI:18420"/>
    </cofactor>
</comment>
<protein>
    <recommendedName>
        <fullName evidence="6 15">Phosphoenolpyruvate synthase</fullName>
        <shortName evidence="15">PEP synthase</shortName>
        <ecNumber evidence="5 15">2.7.9.2</ecNumber>
    </recommendedName>
    <alternativeName>
        <fullName evidence="13 15">Pyruvate, water dikinase</fullName>
    </alternativeName>
</protein>
<dbReference type="UniPathway" id="UPA00138"/>
<dbReference type="Gene3D" id="3.20.20.60">
    <property type="entry name" value="Phosphoenolpyruvate-binding domains"/>
    <property type="match status" value="1"/>
</dbReference>
<keyword evidence="8 15" id="KW-0479">Metal-binding</keyword>
<dbReference type="InterPro" id="IPR018274">
    <property type="entry name" value="PEP_util_AS"/>
</dbReference>
<comment type="pathway">
    <text evidence="3 15">Carbohydrate biosynthesis; gluconeogenesis.</text>
</comment>
<evidence type="ECO:0000256" key="7">
    <source>
        <dbReference type="ARBA" id="ARBA00022679"/>
    </source>
</evidence>
<dbReference type="Gene3D" id="3.30.470.20">
    <property type="entry name" value="ATP-grasp fold, B domain"/>
    <property type="match status" value="1"/>
</dbReference>
<feature type="domain" description="PEP-utilising enzyme C-terminal" evidence="18">
    <location>
        <begin position="486"/>
        <end position="801"/>
    </location>
</feature>
<dbReference type="GO" id="GO:0046872">
    <property type="term" value="F:metal ion binding"/>
    <property type="evidence" value="ECO:0007669"/>
    <property type="project" value="UniProtKB-KW"/>
</dbReference>
<dbReference type="PIRSF" id="PIRSF000854">
    <property type="entry name" value="PEP_synthase"/>
    <property type="match status" value="1"/>
</dbReference>
<keyword evidence="19" id="KW-0670">Pyruvate</keyword>
<dbReference type="NCBIfam" id="TIGR01418">
    <property type="entry name" value="PEP_synth"/>
    <property type="match status" value="1"/>
</dbReference>
<dbReference type="InterPro" id="IPR008279">
    <property type="entry name" value="PEP-util_enz_mobile_dom"/>
</dbReference>
<dbReference type="GO" id="GO:0006094">
    <property type="term" value="P:gluconeogenesis"/>
    <property type="evidence" value="ECO:0007669"/>
    <property type="project" value="UniProtKB-UniPathway"/>
</dbReference>
<dbReference type="Pfam" id="PF00391">
    <property type="entry name" value="PEP-utilizers"/>
    <property type="match status" value="1"/>
</dbReference>
<comment type="function">
    <text evidence="2 15">Catalyzes the phosphorylation of pyruvate to phosphoenolpyruvate.</text>
</comment>
<dbReference type="PANTHER" id="PTHR43030:SF1">
    <property type="entry name" value="PHOSPHOENOLPYRUVATE SYNTHASE"/>
    <property type="match status" value="1"/>
</dbReference>
<dbReference type="InterPro" id="IPR000121">
    <property type="entry name" value="PEP_util_C"/>
</dbReference>
<evidence type="ECO:0000259" key="17">
    <source>
        <dbReference type="Pfam" id="PF01326"/>
    </source>
</evidence>
<dbReference type="Gene3D" id="3.30.1490.20">
    <property type="entry name" value="ATP-grasp fold, A domain"/>
    <property type="match status" value="1"/>
</dbReference>
<evidence type="ECO:0000256" key="6">
    <source>
        <dbReference type="ARBA" id="ARBA00021623"/>
    </source>
</evidence>
<dbReference type="SUPFAM" id="SSF56059">
    <property type="entry name" value="Glutathione synthetase ATP-binding domain-like"/>
    <property type="match status" value="1"/>
</dbReference>
<dbReference type="Proteomes" id="UP000240971">
    <property type="component" value="Unassembled WGS sequence"/>
</dbReference>
<dbReference type="EMBL" id="PYAW01000006">
    <property type="protein sequence ID" value="PSL44299.1"/>
    <property type="molecule type" value="Genomic_DNA"/>
</dbReference>
<evidence type="ECO:0000256" key="1">
    <source>
        <dbReference type="ARBA" id="ARBA00001946"/>
    </source>
</evidence>
<evidence type="ECO:0000256" key="12">
    <source>
        <dbReference type="ARBA" id="ARBA00022842"/>
    </source>
</evidence>
<evidence type="ECO:0000259" key="16">
    <source>
        <dbReference type="Pfam" id="PF00391"/>
    </source>
</evidence>
<feature type="domain" description="PEP-utilising enzyme mobile" evidence="16">
    <location>
        <begin position="396"/>
        <end position="467"/>
    </location>
</feature>
<feature type="domain" description="Pyruvate phosphate dikinase AMP/ATP-binding" evidence="17">
    <location>
        <begin position="18"/>
        <end position="353"/>
    </location>
</feature>
<evidence type="ECO:0000313" key="19">
    <source>
        <dbReference type="EMBL" id="PSL44299.1"/>
    </source>
</evidence>
<dbReference type="InterPro" id="IPR013815">
    <property type="entry name" value="ATP_grasp_subdomain_1"/>
</dbReference>
<evidence type="ECO:0000256" key="13">
    <source>
        <dbReference type="ARBA" id="ARBA00033470"/>
    </source>
</evidence>
<dbReference type="InterPro" id="IPR015813">
    <property type="entry name" value="Pyrv/PenolPyrv_kinase-like_dom"/>
</dbReference>
<reference evidence="19 20" key="1">
    <citation type="submission" date="2018-03" db="EMBL/GenBank/DDBJ databases">
        <title>Genomic Encyclopedia of Archaeal and Bacterial Type Strains, Phase II (KMG-II): from individual species to whole genera.</title>
        <authorList>
            <person name="Goeker M."/>
        </authorList>
    </citation>
    <scope>NUCLEOTIDE SEQUENCE [LARGE SCALE GENOMIC DNA]</scope>
    <source>
        <strain evidence="19 20">DSM 24859</strain>
    </source>
</reference>
<accession>A0A2P8HDJ7</accession>
<evidence type="ECO:0000256" key="3">
    <source>
        <dbReference type="ARBA" id="ARBA00004742"/>
    </source>
</evidence>
<keyword evidence="9 15" id="KW-0547">Nucleotide-binding</keyword>
<organism evidence="19 20">
    <name type="scientific">Chitinophaga niastensis</name>
    <dbReference type="NCBI Taxonomy" id="536980"/>
    <lineage>
        <taxon>Bacteria</taxon>
        <taxon>Pseudomonadati</taxon>
        <taxon>Bacteroidota</taxon>
        <taxon>Chitinophagia</taxon>
        <taxon>Chitinophagales</taxon>
        <taxon>Chitinophagaceae</taxon>
        <taxon>Chitinophaga</taxon>
    </lineage>
</organism>
<evidence type="ECO:0000313" key="20">
    <source>
        <dbReference type="Proteomes" id="UP000240971"/>
    </source>
</evidence>
<evidence type="ECO:0000256" key="8">
    <source>
        <dbReference type="ARBA" id="ARBA00022723"/>
    </source>
</evidence>
<keyword evidence="20" id="KW-1185">Reference proteome</keyword>
<dbReference type="InterPro" id="IPR006319">
    <property type="entry name" value="PEP_synth"/>
</dbReference>
<keyword evidence="7 15" id="KW-0808">Transferase</keyword>
<dbReference type="SUPFAM" id="SSF52009">
    <property type="entry name" value="Phosphohistidine domain"/>
    <property type="match status" value="1"/>
</dbReference>
<evidence type="ECO:0000256" key="4">
    <source>
        <dbReference type="ARBA" id="ARBA00007837"/>
    </source>
</evidence>
<comment type="caution">
    <text evidence="19">The sequence shown here is derived from an EMBL/GenBank/DDBJ whole genome shotgun (WGS) entry which is preliminary data.</text>
</comment>
<dbReference type="NCBIfam" id="NF005057">
    <property type="entry name" value="PRK06464.1"/>
    <property type="match status" value="1"/>
</dbReference>
<dbReference type="FunFam" id="3.30.1490.20:FF:000010">
    <property type="entry name" value="Phosphoenolpyruvate synthase"/>
    <property type="match status" value="1"/>
</dbReference>
<dbReference type="OrthoDB" id="9765468at2"/>
<keyword evidence="10 15" id="KW-0418">Kinase</keyword>
<dbReference type="Pfam" id="PF01326">
    <property type="entry name" value="PPDK_N"/>
    <property type="match status" value="1"/>
</dbReference>
<evidence type="ECO:0000256" key="2">
    <source>
        <dbReference type="ARBA" id="ARBA00002988"/>
    </source>
</evidence>
<dbReference type="RefSeq" id="WP_106530581.1">
    <property type="nucleotide sequence ID" value="NZ_PYAW01000006.1"/>
</dbReference>
<dbReference type="InterPro" id="IPR023151">
    <property type="entry name" value="PEP_util_CS"/>
</dbReference>
<evidence type="ECO:0000256" key="11">
    <source>
        <dbReference type="ARBA" id="ARBA00022840"/>
    </source>
</evidence>
<dbReference type="GO" id="GO:0008986">
    <property type="term" value="F:pyruvate, water dikinase activity"/>
    <property type="evidence" value="ECO:0007669"/>
    <property type="project" value="UniProtKB-EC"/>
</dbReference>
<dbReference type="Gene3D" id="3.50.30.10">
    <property type="entry name" value="Phosphohistidine domain"/>
    <property type="match status" value="1"/>
</dbReference>
<comment type="catalytic activity">
    <reaction evidence="14 15">
        <text>pyruvate + ATP + H2O = phosphoenolpyruvate + AMP + phosphate + 2 H(+)</text>
        <dbReference type="Rhea" id="RHEA:11364"/>
        <dbReference type="ChEBI" id="CHEBI:15361"/>
        <dbReference type="ChEBI" id="CHEBI:15377"/>
        <dbReference type="ChEBI" id="CHEBI:15378"/>
        <dbReference type="ChEBI" id="CHEBI:30616"/>
        <dbReference type="ChEBI" id="CHEBI:43474"/>
        <dbReference type="ChEBI" id="CHEBI:58702"/>
        <dbReference type="ChEBI" id="CHEBI:456215"/>
        <dbReference type="EC" id="2.7.9.2"/>
    </reaction>
</comment>
<evidence type="ECO:0000256" key="9">
    <source>
        <dbReference type="ARBA" id="ARBA00022741"/>
    </source>
</evidence>